<protein>
    <submittedName>
        <fullName evidence="2">Uncharacterized protein</fullName>
    </submittedName>
</protein>
<proteinExistence type="predicted"/>
<accession>A0ABV0YIE4</accession>
<keyword evidence="1" id="KW-0812">Transmembrane</keyword>
<dbReference type="EMBL" id="JAHRIP010033440">
    <property type="protein sequence ID" value="MEQ2293607.1"/>
    <property type="molecule type" value="Genomic_DNA"/>
</dbReference>
<reference evidence="2 3" key="1">
    <citation type="submission" date="2021-06" db="EMBL/GenBank/DDBJ databases">
        <authorList>
            <person name="Palmer J.M."/>
        </authorList>
    </citation>
    <scope>NUCLEOTIDE SEQUENCE [LARGE SCALE GENOMIC DNA]</scope>
    <source>
        <strain evidence="2 3">AS_MEX2019</strain>
        <tissue evidence="2">Muscle</tissue>
    </source>
</reference>
<feature type="transmembrane region" description="Helical" evidence="1">
    <location>
        <begin position="12"/>
        <end position="41"/>
    </location>
</feature>
<name>A0ABV0YIE4_9TELE</name>
<gene>
    <name evidence="2" type="ORF">AMECASPLE_035314</name>
</gene>
<comment type="caution">
    <text evidence="2">The sequence shown here is derived from an EMBL/GenBank/DDBJ whole genome shotgun (WGS) entry which is preliminary data.</text>
</comment>
<organism evidence="2 3">
    <name type="scientific">Ameca splendens</name>
    <dbReference type="NCBI Taxonomy" id="208324"/>
    <lineage>
        <taxon>Eukaryota</taxon>
        <taxon>Metazoa</taxon>
        <taxon>Chordata</taxon>
        <taxon>Craniata</taxon>
        <taxon>Vertebrata</taxon>
        <taxon>Euteleostomi</taxon>
        <taxon>Actinopterygii</taxon>
        <taxon>Neopterygii</taxon>
        <taxon>Teleostei</taxon>
        <taxon>Neoteleostei</taxon>
        <taxon>Acanthomorphata</taxon>
        <taxon>Ovalentaria</taxon>
        <taxon>Atherinomorphae</taxon>
        <taxon>Cyprinodontiformes</taxon>
        <taxon>Goodeidae</taxon>
        <taxon>Ameca</taxon>
    </lineage>
</organism>
<dbReference type="Proteomes" id="UP001469553">
    <property type="component" value="Unassembled WGS sequence"/>
</dbReference>
<keyword evidence="1" id="KW-1133">Transmembrane helix</keyword>
<sequence>MQKRRTFVKEKVLFRSVYIHSFIFYTVYSIVGHGGAGAYFWQSTGERRGTPSTGRQSIAGQLRDIKDKQQSTHPFTPKGNLERPVNLTVMFLDCGRKPEYPVRTHACTGRTFKLHAERPQDFLAARQQCYQLRHTNALQHLYGRKYFFKALYMSDEFVLRFQEVLALCFSV</sequence>
<keyword evidence="1" id="KW-0472">Membrane</keyword>
<evidence type="ECO:0000313" key="2">
    <source>
        <dbReference type="EMBL" id="MEQ2293607.1"/>
    </source>
</evidence>
<keyword evidence="3" id="KW-1185">Reference proteome</keyword>
<evidence type="ECO:0000313" key="3">
    <source>
        <dbReference type="Proteomes" id="UP001469553"/>
    </source>
</evidence>
<evidence type="ECO:0000256" key="1">
    <source>
        <dbReference type="SAM" id="Phobius"/>
    </source>
</evidence>